<protein>
    <submittedName>
        <fullName evidence="1">Uncharacterized protein</fullName>
    </submittedName>
</protein>
<evidence type="ECO:0000313" key="1">
    <source>
        <dbReference type="EMBL" id="JAE19026.1"/>
    </source>
</evidence>
<accession>A0A0A9G8Y8</accession>
<name>A0A0A9G8Y8_ARUDO</name>
<dbReference type="EMBL" id="GBRH01178870">
    <property type="protein sequence ID" value="JAE19026.1"/>
    <property type="molecule type" value="Transcribed_RNA"/>
</dbReference>
<organism evidence="1">
    <name type="scientific">Arundo donax</name>
    <name type="common">Giant reed</name>
    <name type="synonym">Donax arundinaceus</name>
    <dbReference type="NCBI Taxonomy" id="35708"/>
    <lineage>
        <taxon>Eukaryota</taxon>
        <taxon>Viridiplantae</taxon>
        <taxon>Streptophyta</taxon>
        <taxon>Embryophyta</taxon>
        <taxon>Tracheophyta</taxon>
        <taxon>Spermatophyta</taxon>
        <taxon>Magnoliopsida</taxon>
        <taxon>Liliopsida</taxon>
        <taxon>Poales</taxon>
        <taxon>Poaceae</taxon>
        <taxon>PACMAD clade</taxon>
        <taxon>Arundinoideae</taxon>
        <taxon>Arundineae</taxon>
        <taxon>Arundo</taxon>
    </lineage>
</organism>
<proteinExistence type="predicted"/>
<reference evidence="1" key="2">
    <citation type="journal article" date="2015" name="Data Brief">
        <title>Shoot transcriptome of the giant reed, Arundo donax.</title>
        <authorList>
            <person name="Barrero R.A."/>
            <person name="Guerrero F.D."/>
            <person name="Moolhuijzen P."/>
            <person name="Goolsby J.A."/>
            <person name="Tidwell J."/>
            <person name="Bellgard S.E."/>
            <person name="Bellgard M.I."/>
        </authorList>
    </citation>
    <scope>NUCLEOTIDE SEQUENCE</scope>
    <source>
        <tissue evidence="1">Shoot tissue taken approximately 20 cm above the soil surface</tissue>
    </source>
</reference>
<dbReference type="AlphaFoldDB" id="A0A0A9G8Y8"/>
<reference evidence="1" key="1">
    <citation type="submission" date="2014-09" db="EMBL/GenBank/DDBJ databases">
        <authorList>
            <person name="Magalhaes I.L.F."/>
            <person name="Oliveira U."/>
            <person name="Santos F.R."/>
            <person name="Vidigal T.H.D.A."/>
            <person name="Brescovit A.D."/>
            <person name="Santos A.J."/>
        </authorList>
    </citation>
    <scope>NUCLEOTIDE SEQUENCE</scope>
    <source>
        <tissue evidence="1">Shoot tissue taken approximately 20 cm above the soil surface</tissue>
    </source>
</reference>
<sequence length="32" mass="3271">MARARLVSGPSATIVTCPGYRFACSTRKAAAG</sequence>